<feature type="compositionally biased region" description="Basic and acidic residues" evidence="1">
    <location>
        <begin position="44"/>
        <end position="56"/>
    </location>
</feature>
<dbReference type="AlphaFoldDB" id="A0AAW0FAB4"/>
<dbReference type="EMBL" id="JASBNA010000095">
    <property type="protein sequence ID" value="KAK7677091.1"/>
    <property type="molecule type" value="Genomic_DNA"/>
</dbReference>
<evidence type="ECO:0000313" key="2">
    <source>
        <dbReference type="EMBL" id="KAK7677091.1"/>
    </source>
</evidence>
<feature type="region of interest" description="Disordered" evidence="1">
    <location>
        <begin position="7"/>
        <end position="56"/>
    </location>
</feature>
<proteinExistence type="predicted"/>
<organism evidence="2 3">
    <name type="scientific">Cerrena zonata</name>
    <dbReference type="NCBI Taxonomy" id="2478898"/>
    <lineage>
        <taxon>Eukaryota</taxon>
        <taxon>Fungi</taxon>
        <taxon>Dikarya</taxon>
        <taxon>Basidiomycota</taxon>
        <taxon>Agaricomycotina</taxon>
        <taxon>Agaricomycetes</taxon>
        <taxon>Polyporales</taxon>
        <taxon>Cerrenaceae</taxon>
        <taxon>Cerrena</taxon>
    </lineage>
</organism>
<dbReference type="Proteomes" id="UP001385951">
    <property type="component" value="Unassembled WGS sequence"/>
</dbReference>
<evidence type="ECO:0000256" key="1">
    <source>
        <dbReference type="SAM" id="MobiDB-lite"/>
    </source>
</evidence>
<sequence>MVIIMARIGKKMKAAEERSAQEKADQEKEKATQDETGQEVAQDEALRKDNEDYDHH</sequence>
<gene>
    <name evidence="2" type="ORF">QCA50_019904</name>
</gene>
<evidence type="ECO:0000313" key="3">
    <source>
        <dbReference type="Proteomes" id="UP001385951"/>
    </source>
</evidence>
<name>A0AAW0FAB4_9APHY</name>
<keyword evidence="3" id="KW-1185">Reference proteome</keyword>
<accession>A0AAW0FAB4</accession>
<protein>
    <submittedName>
        <fullName evidence="2">Uncharacterized protein</fullName>
    </submittedName>
</protein>
<reference evidence="2 3" key="1">
    <citation type="submission" date="2022-09" db="EMBL/GenBank/DDBJ databases">
        <authorList>
            <person name="Palmer J.M."/>
        </authorList>
    </citation>
    <scope>NUCLEOTIDE SEQUENCE [LARGE SCALE GENOMIC DNA]</scope>
    <source>
        <strain evidence="2 3">DSM 7382</strain>
    </source>
</reference>
<feature type="compositionally biased region" description="Basic and acidic residues" evidence="1">
    <location>
        <begin position="13"/>
        <end position="33"/>
    </location>
</feature>
<comment type="caution">
    <text evidence="2">The sequence shown here is derived from an EMBL/GenBank/DDBJ whole genome shotgun (WGS) entry which is preliminary data.</text>
</comment>